<protein>
    <submittedName>
        <fullName evidence="1">Uncharacterized protein</fullName>
    </submittedName>
</protein>
<accession>A0A0E9Q7I1</accession>
<reference evidence="1" key="2">
    <citation type="journal article" date="2015" name="Fish Shellfish Immunol.">
        <title>Early steps in the European eel (Anguilla anguilla)-Vibrio vulnificus interaction in the gills: Role of the RtxA13 toxin.</title>
        <authorList>
            <person name="Callol A."/>
            <person name="Pajuelo D."/>
            <person name="Ebbesson L."/>
            <person name="Teles M."/>
            <person name="MacKenzie S."/>
            <person name="Amaro C."/>
        </authorList>
    </citation>
    <scope>NUCLEOTIDE SEQUENCE</scope>
</reference>
<name>A0A0E9Q7I1_ANGAN</name>
<organism evidence="1">
    <name type="scientific">Anguilla anguilla</name>
    <name type="common">European freshwater eel</name>
    <name type="synonym">Muraena anguilla</name>
    <dbReference type="NCBI Taxonomy" id="7936"/>
    <lineage>
        <taxon>Eukaryota</taxon>
        <taxon>Metazoa</taxon>
        <taxon>Chordata</taxon>
        <taxon>Craniata</taxon>
        <taxon>Vertebrata</taxon>
        <taxon>Euteleostomi</taxon>
        <taxon>Actinopterygii</taxon>
        <taxon>Neopterygii</taxon>
        <taxon>Teleostei</taxon>
        <taxon>Anguilliformes</taxon>
        <taxon>Anguillidae</taxon>
        <taxon>Anguilla</taxon>
    </lineage>
</organism>
<evidence type="ECO:0000313" key="1">
    <source>
        <dbReference type="EMBL" id="JAH12068.1"/>
    </source>
</evidence>
<dbReference type="AlphaFoldDB" id="A0A0E9Q7I1"/>
<dbReference type="EMBL" id="GBXM01096509">
    <property type="protein sequence ID" value="JAH12068.1"/>
    <property type="molecule type" value="Transcribed_RNA"/>
</dbReference>
<dbReference type="EMBL" id="GBXM01101369">
    <property type="protein sequence ID" value="JAH07208.1"/>
    <property type="molecule type" value="Transcribed_RNA"/>
</dbReference>
<sequence>MGDSLSQLSFGEHQNICCLFHPANPAISSHFSYDSIHLLCYYWELSYCGKNSFNRMQVI</sequence>
<dbReference type="EMBL" id="GBXM01088358">
    <property type="protein sequence ID" value="JAH20219.1"/>
    <property type="molecule type" value="Transcribed_RNA"/>
</dbReference>
<reference evidence="1" key="1">
    <citation type="submission" date="2014-11" db="EMBL/GenBank/DDBJ databases">
        <authorList>
            <person name="Amaro Gonzalez C."/>
        </authorList>
    </citation>
    <scope>NUCLEOTIDE SEQUENCE</scope>
</reference>
<dbReference type="EMBL" id="GBXM01098470">
    <property type="protein sequence ID" value="JAH10107.1"/>
    <property type="molecule type" value="Transcribed_RNA"/>
</dbReference>
<proteinExistence type="predicted"/>